<dbReference type="InterPro" id="IPR029044">
    <property type="entry name" value="Nucleotide-diphossugar_trans"/>
</dbReference>
<dbReference type="Gene3D" id="3.90.550.10">
    <property type="entry name" value="Spore Coat Polysaccharide Biosynthesis Protein SpsA, Chain A"/>
    <property type="match status" value="1"/>
</dbReference>
<accession>A0ABU0ZYG0</accession>
<dbReference type="EMBL" id="JAVHUL010000005">
    <property type="protein sequence ID" value="MDQ7916502.1"/>
    <property type="molecule type" value="Genomic_DNA"/>
</dbReference>
<feature type="domain" description="Glycosyltransferase 2-like" evidence="6">
    <location>
        <begin position="4"/>
        <end position="119"/>
    </location>
</feature>
<dbReference type="CDD" id="cd02522">
    <property type="entry name" value="GT_2_like_a"/>
    <property type="match status" value="1"/>
</dbReference>
<dbReference type="RefSeq" id="WP_308863154.1">
    <property type="nucleotide sequence ID" value="NZ_JAVHUL010000005.1"/>
</dbReference>
<comment type="caution">
    <text evidence="7">The sequence shown here is derived from an EMBL/GenBank/DDBJ whole genome shotgun (WGS) entry which is preliminary data.</text>
</comment>
<dbReference type="NCBIfam" id="TIGR04283">
    <property type="entry name" value="glyco_like_mftF"/>
    <property type="match status" value="1"/>
</dbReference>
<evidence type="ECO:0000313" key="7">
    <source>
        <dbReference type="EMBL" id="MDQ7916502.1"/>
    </source>
</evidence>
<sequence>MNLSIIIPVVNEEFHLKKLLPLLVESPAKEVILVDGGSTDDSKKIAENLGVKVIDAPKSRAKQMNAGTKAAIGDVLYFVHADSIPPASFYKDIEAHLEENIPFGCFRSLFDTKNWFLRINSYFSRYKGMMFRGGGQTLWITKSFFQELKGYDESLKLMEEYDFIKRASQKTDYHVIPKDVLVSTRTYDTNGNFKTQFIYGIIMFGFFRGVNQDQLIKFGKRWLK</sequence>
<name>A0ABU0ZYG0_9FLAO</name>
<dbReference type="Pfam" id="PF00535">
    <property type="entry name" value="Glycos_transf_2"/>
    <property type="match status" value="1"/>
</dbReference>
<keyword evidence="4" id="KW-0808">Transferase</keyword>
<reference evidence="7 8" key="1">
    <citation type="submission" date="2023-08" db="EMBL/GenBank/DDBJ databases">
        <title>Mesonia sp. MT50, isolated from deep-sea sediment of the Mariana Trench.</title>
        <authorList>
            <person name="Fu H."/>
        </authorList>
    </citation>
    <scope>NUCLEOTIDE SEQUENCE [LARGE SCALE GENOMIC DNA]</scope>
    <source>
        <strain evidence="7 8">MT50</strain>
    </source>
</reference>
<keyword evidence="5" id="KW-0472">Membrane</keyword>
<dbReference type="PANTHER" id="PTHR43646:SF2">
    <property type="entry name" value="GLYCOSYLTRANSFERASE 2-LIKE DOMAIN-CONTAINING PROTEIN"/>
    <property type="match status" value="1"/>
</dbReference>
<comment type="subcellular location">
    <subcellularLocation>
        <location evidence="1">Cell membrane</location>
    </subcellularLocation>
</comment>
<keyword evidence="3" id="KW-0328">Glycosyltransferase</keyword>
<evidence type="ECO:0000256" key="2">
    <source>
        <dbReference type="ARBA" id="ARBA00022475"/>
    </source>
</evidence>
<keyword evidence="2" id="KW-1003">Cell membrane</keyword>
<gene>
    <name evidence="7" type="ORF">RBU60_02860</name>
</gene>
<dbReference type="InterPro" id="IPR026461">
    <property type="entry name" value="Trfase_2_rSAM/seldom_assoc"/>
</dbReference>
<evidence type="ECO:0000313" key="8">
    <source>
        <dbReference type="Proteomes" id="UP001230915"/>
    </source>
</evidence>
<evidence type="ECO:0000256" key="5">
    <source>
        <dbReference type="ARBA" id="ARBA00023136"/>
    </source>
</evidence>
<evidence type="ECO:0000256" key="1">
    <source>
        <dbReference type="ARBA" id="ARBA00004236"/>
    </source>
</evidence>
<evidence type="ECO:0000259" key="6">
    <source>
        <dbReference type="Pfam" id="PF00535"/>
    </source>
</evidence>
<keyword evidence="8" id="KW-1185">Reference proteome</keyword>
<evidence type="ECO:0000256" key="4">
    <source>
        <dbReference type="ARBA" id="ARBA00022679"/>
    </source>
</evidence>
<proteinExistence type="predicted"/>
<dbReference type="Proteomes" id="UP001230915">
    <property type="component" value="Unassembled WGS sequence"/>
</dbReference>
<dbReference type="SUPFAM" id="SSF53448">
    <property type="entry name" value="Nucleotide-diphospho-sugar transferases"/>
    <property type="match status" value="1"/>
</dbReference>
<dbReference type="PANTHER" id="PTHR43646">
    <property type="entry name" value="GLYCOSYLTRANSFERASE"/>
    <property type="match status" value="1"/>
</dbReference>
<organism evidence="7 8">
    <name type="scientific">Mesonia profundi</name>
    <dbReference type="NCBI Taxonomy" id="3070998"/>
    <lineage>
        <taxon>Bacteria</taxon>
        <taxon>Pseudomonadati</taxon>
        <taxon>Bacteroidota</taxon>
        <taxon>Flavobacteriia</taxon>
        <taxon>Flavobacteriales</taxon>
        <taxon>Flavobacteriaceae</taxon>
        <taxon>Mesonia</taxon>
    </lineage>
</organism>
<dbReference type="InterPro" id="IPR001173">
    <property type="entry name" value="Glyco_trans_2-like"/>
</dbReference>
<evidence type="ECO:0000256" key="3">
    <source>
        <dbReference type="ARBA" id="ARBA00022676"/>
    </source>
</evidence>
<protein>
    <submittedName>
        <fullName evidence="7">TIGR04283 family arsenosugar biosynthesis glycosyltransferase</fullName>
    </submittedName>
</protein>